<feature type="repeat" description="ANK" evidence="3">
    <location>
        <begin position="308"/>
        <end position="342"/>
    </location>
</feature>
<keyword evidence="1" id="KW-0677">Repeat</keyword>
<dbReference type="PANTHER" id="PTHR24189">
    <property type="entry name" value="MYOTROPHIN"/>
    <property type="match status" value="1"/>
</dbReference>
<keyword evidence="2 3" id="KW-0040">ANK repeat</keyword>
<dbReference type="VEuPathDB" id="AmoebaDB:ACA1_390410"/>
<dbReference type="InterPro" id="IPR050745">
    <property type="entry name" value="Multifunctional_regulatory"/>
</dbReference>
<gene>
    <name evidence="5" type="ORF">ACA1_390410</name>
</gene>
<evidence type="ECO:0000256" key="1">
    <source>
        <dbReference type="ARBA" id="ARBA00022737"/>
    </source>
</evidence>
<dbReference type="Proteomes" id="UP000011083">
    <property type="component" value="Unassembled WGS sequence"/>
</dbReference>
<proteinExistence type="predicted"/>
<dbReference type="KEGG" id="acan:ACA1_390410"/>
<organism evidence="5 6">
    <name type="scientific">Acanthamoeba castellanii (strain ATCC 30010 / Neff)</name>
    <dbReference type="NCBI Taxonomy" id="1257118"/>
    <lineage>
        <taxon>Eukaryota</taxon>
        <taxon>Amoebozoa</taxon>
        <taxon>Discosea</taxon>
        <taxon>Longamoebia</taxon>
        <taxon>Centramoebida</taxon>
        <taxon>Acanthamoebidae</taxon>
        <taxon>Acanthamoeba</taxon>
    </lineage>
</organism>
<protein>
    <submittedName>
        <fullName evidence="5">Ankyrin repeat-containing protein</fullName>
    </submittedName>
</protein>
<evidence type="ECO:0000313" key="6">
    <source>
        <dbReference type="Proteomes" id="UP000011083"/>
    </source>
</evidence>
<dbReference type="Gene3D" id="1.25.40.20">
    <property type="entry name" value="Ankyrin repeat-containing domain"/>
    <property type="match status" value="1"/>
</dbReference>
<feature type="region of interest" description="Disordered" evidence="4">
    <location>
        <begin position="42"/>
        <end position="65"/>
    </location>
</feature>
<dbReference type="EMBL" id="KB008044">
    <property type="protein sequence ID" value="ELR14717.1"/>
    <property type="molecule type" value="Genomic_DNA"/>
</dbReference>
<dbReference type="SUPFAM" id="SSF48403">
    <property type="entry name" value="Ankyrin repeat"/>
    <property type="match status" value="1"/>
</dbReference>
<dbReference type="InterPro" id="IPR036770">
    <property type="entry name" value="Ankyrin_rpt-contain_sf"/>
</dbReference>
<evidence type="ECO:0000256" key="4">
    <source>
        <dbReference type="SAM" id="MobiDB-lite"/>
    </source>
</evidence>
<dbReference type="PROSITE" id="PS50088">
    <property type="entry name" value="ANK_REPEAT"/>
    <property type="match status" value="1"/>
</dbReference>
<sequence length="444" mass="47966">MGQGEVDGCSSFFDAVADVPVEVVLAVLERLTIADLTRAEAAHGRESGGPLPAPPPAAKDAASRRKCERRARVHERKRGDWRLFSQHSLRTLHRLSGGKLTRQANVDELTTTDAAADPVAAQEIVVKALLRWTISCDHHAALARLVRAPAPHGPLARTLVHGWFDEADHHHHDSDGGGGGRVLRRVQPLQWALKGAGARGGAVYRMLVEELRVAEVDLPRVPAGAKEDVALAQAVLARCTEDRHKVVNSLGPRGYTALEEACGKRRTKTIEFLLGELPRDYDCSYERSDGEEVALLLLDHGADVNQRIPETPLHRACLVASPSPPLVEPLLDRGAAPNATDDSRLTPLWYLLLRPANSAQASARKAAVARLLMARGGRLPTSSVGRGGGGGVVDANANALSQLLYWLHGDQRPGSSLGCRWPAREQWVTTLVECLIEHGALTSR</sequence>
<dbReference type="InterPro" id="IPR002110">
    <property type="entry name" value="Ankyrin_rpt"/>
</dbReference>
<accession>L8GP98</accession>
<dbReference type="AlphaFoldDB" id="L8GP98"/>
<dbReference type="RefSeq" id="XP_004336730.1">
    <property type="nucleotide sequence ID" value="XM_004336682.1"/>
</dbReference>
<name>L8GP98_ACACF</name>
<evidence type="ECO:0000256" key="2">
    <source>
        <dbReference type="ARBA" id="ARBA00023043"/>
    </source>
</evidence>
<keyword evidence="6" id="KW-1185">Reference proteome</keyword>
<reference evidence="5 6" key="1">
    <citation type="journal article" date="2013" name="Genome Biol.">
        <title>Genome of Acanthamoeba castellanii highlights extensive lateral gene transfer and early evolution of tyrosine kinase signaling.</title>
        <authorList>
            <person name="Clarke M."/>
            <person name="Lohan A.J."/>
            <person name="Liu B."/>
            <person name="Lagkouvardos I."/>
            <person name="Roy S."/>
            <person name="Zafar N."/>
            <person name="Bertelli C."/>
            <person name="Schilde C."/>
            <person name="Kianianmomeni A."/>
            <person name="Burglin T.R."/>
            <person name="Frech C."/>
            <person name="Turcotte B."/>
            <person name="Kopec K.O."/>
            <person name="Synnott J.M."/>
            <person name="Choo C."/>
            <person name="Paponov I."/>
            <person name="Finkler A."/>
            <person name="Soon Heng Tan C."/>
            <person name="Hutchins A.P."/>
            <person name="Weinmeier T."/>
            <person name="Rattei T."/>
            <person name="Chu J.S."/>
            <person name="Gimenez G."/>
            <person name="Irimia M."/>
            <person name="Rigden D.J."/>
            <person name="Fitzpatrick D.A."/>
            <person name="Lorenzo-Morales J."/>
            <person name="Bateman A."/>
            <person name="Chiu C.H."/>
            <person name="Tang P."/>
            <person name="Hegemann P."/>
            <person name="Fromm H."/>
            <person name="Raoult D."/>
            <person name="Greub G."/>
            <person name="Miranda-Saavedra D."/>
            <person name="Chen N."/>
            <person name="Nash P."/>
            <person name="Ginger M.L."/>
            <person name="Horn M."/>
            <person name="Schaap P."/>
            <person name="Caler L."/>
            <person name="Loftus B."/>
        </authorList>
    </citation>
    <scope>NUCLEOTIDE SEQUENCE [LARGE SCALE GENOMIC DNA]</scope>
    <source>
        <strain evidence="5 6">Neff</strain>
    </source>
</reference>
<dbReference type="GeneID" id="14915406"/>
<dbReference type="PANTHER" id="PTHR24189:SF50">
    <property type="entry name" value="ANKYRIN REPEAT AND SOCS BOX PROTEIN 2"/>
    <property type="match status" value="1"/>
</dbReference>
<evidence type="ECO:0000256" key="3">
    <source>
        <dbReference type="PROSITE-ProRule" id="PRU00023"/>
    </source>
</evidence>
<evidence type="ECO:0000313" key="5">
    <source>
        <dbReference type="EMBL" id="ELR14717.1"/>
    </source>
</evidence>